<dbReference type="EMBL" id="LGCL01000032">
    <property type="protein sequence ID" value="KPL74330.1"/>
    <property type="molecule type" value="Genomic_DNA"/>
</dbReference>
<feature type="transmembrane region" description="Helical" evidence="1">
    <location>
        <begin position="20"/>
        <end position="36"/>
    </location>
</feature>
<evidence type="ECO:0008006" key="4">
    <source>
        <dbReference type="Google" id="ProtNLM"/>
    </source>
</evidence>
<keyword evidence="1" id="KW-0472">Membrane</keyword>
<evidence type="ECO:0000256" key="1">
    <source>
        <dbReference type="SAM" id="Phobius"/>
    </source>
</evidence>
<reference evidence="2 3" key="1">
    <citation type="submission" date="2015-07" db="EMBL/GenBank/DDBJ databases">
        <title>Genome sequence of Ornatilinea apprima DSM 23815.</title>
        <authorList>
            <person name="Hemp J."/>
            <person name="Ward L.M."/>
            <person name="Pace L.A."/>
            <person name="Fischer W.W."/>
        </authorList>
    </citation>
    <scope>NUCLEOTIDE SEQUENCE [LARGE SCALE GENOMIC DNA]</scope>
    <source>
        <strain evidence="2 3">P3M-1</strain>
    </source>
</reference>
<dbReference type="AlphaFoldDB" id="A0A0N8GM52"/>
<keyword evidence="1" id="KW-1133">Transmembrane helix</keyword>
<comment type="caution">
    <text evidence="2">The sequence shown here is derived from an EMBL/GenBank/DDBJ whole genome shotgun (WGS) entry which is preliminary data.</text>
</comment>
<feature type="transmembrane region" description="Helical" evidence="1">
    <location>
        <begin position="42"/>
        <end position="61"/>
    </location>
</feature>
<dbReference type="Proteomes" id="UP000050417">
    <property type="component" value="Unassembled WGS sequence"/>
</dbReference>
<dbReference type="RefSeq" id="WP_075063567.1">
    <property type="nucleotide sequence ID" value="NZ_LGCL01000032.1"/>
</dbReference>
<keyword evidence="1" id="KW-0812">Transmembrane</keyword>
<evidence type="ECO:0000313" key="3">
    <source>
        <dbReference type="Proteomes" id="UP000050417"/>
    </source>
</evidence>
<proteinExistence type="predicted"/>
<evidence type="ECO:0000313" key="2">
    <source>
        <dbReference type="EMBL" id="KPL74330.1"/>
    </source>
</evidence>
<gene>
    <name evidence="2" type="ORF">ADN00_13580</name>
</gene>
<sequence>MKIVTNEKYVVRNQKIGKYFLWASLAILGVGLYMSFQPSLMLYSYIALLVGFVTSQVSVFYTNRIGVKSRVDHKISAALKGLDNKFTLYHFATPVSHLLVGPAGIWIIMPYHQAGTITYDEKRNRWKQKGGNFFMKLFAQESIGRPDYEVKTAIEDLERYLTQKLNLQEHPPVKAILAFYNPKAETQAENAPHPTVLLEKAKDYFRRVTKENPVNMEEIKSIQNLLPDSEE</sequence>
<name>A0A0N8GM52_9CHLR</name>
<dbReference type="OrthoDB" id="156395at2"/>
<accession>A0A0N8GM52</accession>
<keyword evidence="3" id="KW-1185">Reference proteome</keyword>
<organism evidence="2 3">
    <name type="scientific">Ornatilinea apprima</name>
    <dbReference type="NCBI Taxonomy" id="1134406"/>
    <lineage>
        <taxon>Bacteria</taxon>
        <taxon>Bacillati</taxon>
        <taxon>Chloroflexota</taxon>
        <taxon>Anaerolineae</taxon>
        <taxon>Anaerolineales</taxon>
        <taxon>Anaerolineaceae</taxon>
        <taxon>Ornatilinea</taxon>
    </lineage>
</organism>
<protein>
    <recommendedName>
        <fullName evidence="4">NERD domain-containing protein</fullName>
    </recommendedName>
</protein>